<keyword evidence="2" id="KW-0433">Leucine-rich repeat</keyword>
<evidence type="ECO:0000256" key="3">
    <source>
        <dbReference type="ARBA" id="ARBA00022737"/>
    </source>
</evidence>
<dbReference type="EMBL" id="JH767152">
    <property type="protein sequence ID" value="EQC35067.1"/>
    <property type="molecule type" value="Genomic_DNA"/>
</dbReference>
<dbReference type="STRING" id="1156394.T0RXL8"/>
<keyword evidence="3" id="KW-0677">Repeat</keyword>
<evidence type="ECO:0000313" key="4">
    <source>
        <dbReference type="EMBL" id="EQC35067.1"/>
    </source>
</evidence>
<dbReference type="Gene3D" id="3.80.10.10">
    <property type="entry name" value="Ribonuclease Inhibitor"/>
    <property type="match status" value="1"/>
</dbReference>
<evidence type="ECO:0000256" key="1">
    <source>
        <dbReference type="ARBA" id="ARBA00022468"/>
    </source>
</evidence>
<dbReference type="AlphaFoldDB" id="T0RXL8"/>
<dbReference type="Proteomes" id="UP000030762">
    <property type="component" value="Unassembled WGS sequence"/>
</dbReference>
<accession>T0RXL8</accession>
<gene>
    <name evidence="4" type="ORF">SDRG_07304</name>
</gene>
<dbReference type="GO" id="GO:0031267">
    <property type="term" value="F:small GTPase binding"/>
    <property type="evidence" value="ECO:0007669"/>
    <property type="project" value="TreeGrafter"/>
</dbReference>
<keyword evidence="1" id="KW-0343">GTPase activation</keyword>
<dbReference type="GO" id="GO:0005096">
    <property type="term" value="F:GTPase activator activity"/>
    <property type="evidence" value="ECO:0007669"/>
    <property type="project" value="UniProtKB-KW"/>
</dbReference>
<evidence type="ECO:0008006" key="6">
    <source>
        <dbReference type="Google" id="ProtNLM"/>
    </source>
</evidence>
<protein>
    <recommendedName>
        <fullName evidence="6">F-box domain-containing protein</fullName>
    </recommendedName>
</protein>
<dbReference type="InterPro" id="IPR032675">
    <property type="entry name" value="LRR_dom_sf"/>
</dbReference>
<name>T0RXL8_SAPDV</name>
<dbReference type="SMART" id="SM00368">
    <property type="entry name" value="LRR_RI"/>
    <property type="match status" value="3"/>
</dbReference>
<evidence type="ECO:0000256" key="2">
    <source>
        <dbReference type="ARBA" id="ARBA00022614"/>
    </source>
</evidence>
<reference evidence="4 5" key="1">
    <citation type="submission" date="2012-04" db="EMBL/GenBank/DDBJ databases">
        <title>The Genome Sequence of Saprolegnia declina VS20.</title>
        <authorList>
            <consortium name="The Broad Institute Genome Sequencing Platform"/>
            <person name="Russ C."/>
            <person name="Nusbaum C."/>
            <person name="Tyler B."/>
            <person name="van West P."/>
            <person name="Dieguez-Uribeondo J."/>
            <person name="de Bruijn I."/>
            <person name="Tripathy S."/>
            <person name="Jiang R."/>
            <person name="Young S.K."/>
            <person name="Zeng Q."/>
            <person name="Gargeya S."/>
            <person name="Fitzgerald M."/>
            <person name="Haas B."/>
            <person name="Abouelleil A."/>
            <person name="Alvarado L."/>
            <person name="Arachchi H.M."/>
            <person name="Berlin A."/>
            <person name="Chapman S.B."/>
            <person name="Goldberg J."/>
            <person name="Griggs A."/>
            <person name="Gujja S."/>
            <person name="Hansen M."/>
            <person name="Howarth C."/>
            <person name="Imamovic A."/>
            <person name="Larimer J."/>
            <person name="McCowen C."/>
            <person name="Montmayeur A."/>
            <person name="Murphy C."/>
            <person name="Neiman D."/>
            <person name="Pearson M."/>
            <person name="Priest M."/>
            <person name="Roberts A."/>
            <person name="Saif S."/>
            <person name="Shea T."/>
            <person name="Sisk P."/>
            <person name="Sykes S."/>
            <person name="Wortman J."/>
            <person name="Nusbaum C."/>
            <person name="Birren B."/>
        </authorList>
    </citation>
    <scope>NUCLEOTIDE SEQUENCE [LARGE SCALE GENOMIC DNA]</scope>
    <source>
        <strain evidence="4 5">VS20</strain>
    </source>
</reference>
<sequence>MLPPRCLLAPELLEAIAVFLASPLELFALLEALPLDALSSPLASLRALHEATASHIFTYAKFDEVYFNGISLWPALALPRAIEDPSILRHIEEALELFPILSHESLAFPLPFALGHRTKLHVPNVYFPAVLDKALAHHRDDIGSIGLFLTDRRSRSAHADGGLVQRLASLQDLPSLRDLAVHIQWHAATMTDELEAVLVALMTAPVTSLTLDVALDDATWPPALLTAFTTWLETHALLSSVTLTQLTLPTAGIEAVCDALWASRSLRAIGLHDPRIVATVSFLRRPLPSTWTRLDASLCEFADGSALMALLANTSLAHLALSFADARYAIDVCRELVLETLPTLERLRHLKLTSVPLLPDVSTALAAILPRLRGLCLEQNMLENAGAIALAAQLPRCKRLQSLTLRHQNIATNGCVALADGTARCPAIERVDLAENHVGLAGAVAWSQLLPRLTLLDLSSCSVPRKGADAFARVLRRTTYVTKLVLDSNPIQRRGIQAIVAAVASTPTRKAVVRLGDIVDFHDEALCVAPVAGTPHETWLEFY</sequence>
<dbReference type="OrthoDB" id="76014at2759"/>
<dbReference type="GO" id="GO:0006913">
    <property type="term" value="P:nucleocytoplasmic transport"/>
    <property type="evidence" value="ECO:0007669"/>
    <property type="project" value="TreeGrafter"/>
</dbReference>
<keyword evidence="5" id="KW-1185">Reference proteome</keyword>
<dbReference type="GO" id="GO:0005829">
    <property type="term" value="C:cytosol"/>
    <property type="evidence" value="ECO:0007669"/>
    <property type="project" value="TreeGrafter"/>
</dbReference>
<evidence type="ECO:0000313" key="5">
    <source>
        <dbReference type="Proteomes" id="UP000030762"/>
    </source>
</evidence>
<dbReference type="GO" id="GO:0005634">
    <property type="term" value="C:nucleus"/>
    <property type="evidence" value="ECO:0007669"/>
    <property type="project" value="TreeGrafter"/>
</dbReference>
<dbReference type="VEuPathDB" id="FungiDB:SDRG_07304"/>
<dbReference type="GeneID" id="19948031"/>
<dbReference type="OMA" id="CDALWAS"/>
<proteinExistence type="predicted"/>
<dbReference type="GO" id="GO:0048471">
    <property type="term" value="C:perinuclear region of cytoplasm"/>
    <property type="evidence" value="ECO:0007669"/>
    <property type="project" value="TreeGrafter"/>
</dbReference>
<dbReference type="InParanoid" id="T0RXL8"/>
<dbReference type="SUPFAM" id="SSF52047">
    <property type="entry name" value="RNI-like"/>
    <property type="match status" value="1"/>
</dbReference>
<organism evidence="4 5">
    <name type="scientific">Saprolegnia diclina (strain VS20)</name>
    <dbReference type="NCBI Taxonomy" id="1156394"/>
    <lineage>
        <taxon>Eukaryota</taxon>
        <taxon>Sar</taxon>
        <taxon>Stramenopiles</taxon>
        <taxon>Oomycota</taxon>
        <taxon>Saprolegniomycetes</taxon>
        <taxon>Saprolegniales</taxon>
        <taxon>Saprolegniaceae</taxon>
        <taxon>Saprolegnia</taxon>
    </lineage>
</organism>
<dbReference type="RefSeq" id="XP_008611351.1">
    <property type="nucleotide sequence ID" value="XM_008613129.1"/>
</dbReference>
<dbReference type="InterPro" id="IPR027038">
    <property type="entry name" value="RanGap"/>
</dbReference>
<dbReference type="PANTHER" id="PTHR24113:SF12">
    <property type="entry name" value="RAN GTPASE-ACTIVATING PROTEIN 1"/>
    <property type="match status" value="1"/>
</dbReference>
<dbReference type="PANTHER" id="PTHR24113">
    <property type="entry name" value="RAN GTPASE-ACTIVATING PROTEIN 1"/>
    <property type="match status" value="1"/>
</dbReference>